<dbReference type="AlphaFoldDB" id="X1UU12"/>
<organism evidence="1">
    <name type="scientific">marine sediment metagenome</name>
    <dbReference type="NCBI Taxonomy" id="412755"/>
    <lineage>
        <taxon>unclassified sequences</taxon>
        <taxon>metagenomes</taxon>
        <taxon>ecological metagenomes</taxon>
    </lineage>
</organism>
<reference evidence="1" key="1">
    <citation type="journal article" date="2014" name="Front. Microbiol.">
        <title>High frequency of phylogenetically diverse reductive dehalogenase-homologous genes in deep subseafloor sedimentary metagenomes.</title>
        <authorList>
            <person name="Kawai M."/>
            <person name="Futagami T."/>
            <person name="Toyoda A."/>
            <person name="Takaki Y."/>
            <person name="Nishi S."/>
            <person name="Hori S."/>
            <person name="Arai W."/>
            <person name="Tsubouchi T."/>
            <person name="Morono Y."/>
            <person name="Uchiyama I."/>
            <person name="Ito T."/>
            <person name="Fujiyama A."/>
            <person name="Inagaki F."/>
            <person name="Takami H."/>
        </authorList>
    </citation>
    <scope>NUCLEOTIDE SEQUENCE</scope>
    <source>
        <strain evidence="1">Expedition CK06-06</strain>
    </source>
</reference>
<gene>
    <name evidence="1" type="ORF">S12H4_43332</name>
</gene>
<feature type="non-terminal residue" evidence="1">
    <location>
        <position position="1"/>
    </location>
</feature>
<protein>
    <recommendedName>
        <fullName evidence="2">FAD/NAD(P)-binding domain-containing protein</fullName>
    </recommendedName>
</protein>
<dbReference type="Gene3D" id="3.50.50.60">
    <property type="entry name" value="FAD/NAD(P)-binding domain"/>
    <property type="match status" value="2"/>
</dbReference>
<comment type="caution">
    <text evidence="1">The sequence shown here is derived from an EMBL/GenBank/DDBJ whole genome shotgun (WGS) entry which is preliminary data.</text>
</comment>
<sequence length="57" mass="6436">LTDCKVKEIKKNNQNLEVLVFTIDGEEKKLETEKVLLAAGRVPELGNIDVQRARNKS</sequence>
<name>X1UU12_9ZZZZ</name>
<dbReference type="EMBL" id="BARW01026588">
    <property type="protein sequence ID" value="GAJ07097.1"/>
    <property type="molecule type" value="Genomic_DNA"/>
</dbReference>
<accession>X1UU12</accession>
<proteinExistence type="predicted"/>
<evidence type="ECO:0008006" key="2">
    <source>
        <dbReference type="Google" id="ProtNLM"/>
    </source>
</evidence>
<evidence type="ECO:0000313" key="1">
    <source>
        <dbReference type="EMBL" id="GAJ07097.1"/>
    </source>
</evidence>
<dbReference type="SUPFAM" id="SSF51905">
    <property type="entry name" value="FAD/NAD(P)-binding domain"/>
    <property type="match status" value="1"/>
</dbReference>
<dbReference type="InterPro" id="IPR036188">
    <property type="entry name" value="FAD/NAD-bd_sf"/>
</dbReference>